<evidence type="ECO:0000313" key="2">
    <source>
        <dbReference type="Proteomes" id="UP000037660"/>
    </source>
</evidence>
<dbReference type="AlphaFoldDB" id="A0A0K8P410"/>
<reference evidence="1 2" key="2">
    <citation type="journal article" date="2016" name="Science">
        <title>A bacterium that degrades and assimilates poly(ethylene terephthalate).</title>
        <authorList>
            <person name="Yoshida S."/>
            <person name="Hiraga K."/>
            <person name="Takehana T."/>
            <person name="Taniguchi I."/>
            <person name="Yamaji H."/>
            <person name="Maeda Y."/>
            <person name="Toyohara K."/>
            <person name="Miyamoto K."/>
            <person name="Kimura Y."/>
            <person name="Oda K."/>
        </authorList>
    </citation>
    <scope>NUCLEOTIDE SEQUENCE [LARGE SCALE GENOMIC DNA]</scope>
    <source>
        <strain evidence="2">NBRC 110686 / TISTR 2288 / 201-F6</strain>
    </source>
</reference>
<evidence type="ECO:0000313" key="1">
    <source>
        <dbReference type="EMBL" id="GAP37388.1"/>
    </source>
</evidence>
<accession>A0A0K8P410</accession>
<proteinExistence type="predicted"/>
<sequence>MAAIQIVTLLPRVLEHARECPTVIALQHYLDAARRFCNEARWLQRNVPFSTVDGHRIYELDVDDAAVEIIGINQAAIKVGGRWRPLTEGYSGGWDPNDPEQAPTRYQYIPHGGIALHRLPDAAYEVLVTTVVQPARDATTLPSELLVDWEDALRDGALGTLLALRRTPWEDPKEATRRADAASAAINSARLSAARGFNAGAAPTDRPGGGNAMIRTRVLPI</sequence>
<organism evidence="1 2">
    <name type="scientific">Piscinibacter sakaiensis</name>
    <name type="common">Ideonella sakaiensis</name>
    <dbReference type="NCBI Taxonomy" id="1547922"/>
    <lineage>
        <taxon>Bacteria</taxon>
        <taxon>Pseudomonadati</taxon>
        <taxon>Pseudomonadota</taxon>
        <taxon>Betaproteobacteria</taxon>
        <taxon>Burkholderiales</taxon>
        <taxon>Sphaerotilaceae</taxon>
        <taxon>Piscinibacter</taxon>
    </lineage>
</organism>
<reference evidence="2" key="1">
    <citation type="submission" date="2015-07" db="EMBL/GenBank/DDBJ databases">
        <title>Discovery of a poly(ethylene terephthalate assimilation.</title>
        <authorList>
            <person name="Yoshida S."/>
            <person name="Hiraga K."/>
            <person name="Takehana T."/>
            <person name="Taniguchi I."/>
            <person name="Yamaji H."/>
            <person name="Maeda Y."/>
            <person name="Toyohara K."/>
            <person name="Miyamoto K."/>
            <person name="Kimura Y."/>
            <person name="Oda K."/>
        </authorList>
    </citation>
    <scope>NUCLEOTIDE SEQUENCE [LARGE SCALE GENOMIC DNA]</scope>
    <source>
        <strain evidence="2">NBRC 110686 / TISTR 2288 / 201-F6</strain>
    </source>
</reference>
<dbReference type="EMBL" id="BBYR01000045">
    <property type="protein sequence ID" value="GAP37388.1"/>
    <property type="molecule type" value="Genomic_DNA"/>
</dbReference>
<protein>
    <submittedName>
        <fullName evidence="1">Uncharacterized protein</fullName>
    </submittedName>
</protein>
<dbReference type="Proteomes" id="UP000037660">
    <property type="component" value="Unassembled WGS sequence"/>
</dbReference>
<name>A0A0K8P410_PISS1</name>
<dbReference type="RefSeq" id="WP_054021320.1">
    <property type="nucleotide sequence ID" value="NZ_BBYR01000045.1"/>
</dbReference>
<comment type="caution">
    <text evidence="1">The sequence shown here is derived from an EMBL/GenBank/DDBJ whole genome shotgun (WGS) entry which is preliminary data.</text>
</comment>
<dbReference type="STRING" id="1547922.ISF6_3243"/>
<gene>
    <name evidence="1" type="ORF">ISF6_3243</name>
</gene>
<dbReference type="OrthoDB" id="8294698at2"/>
<keyword evidence="2" id="KW-1185">Reference proteome</keyword>